<accession>A0A6G0XR65</accession>
<evidence type="ECO:0000313" key="2">
    <source>
        <dbReference type="Proteomes" id="UP000478052"/>
    </source>
</evidence>
<sequence>MGSSYGAISEEKQLSARIFCNVVLYDIPNTSSHRRRKDTGKKSDFPPKKFNRQIITTTSVKTINNNTAIVVYYDTEKRENPKKKNLPKCRQIDSARAYPPFYLCAGDRARWCVRACAGCACGSRPGSTNSRRNARVYHAATAADDSVRGRFRRRPNVEAAAAAGSSNPATQQKPLCVGGALERSLDRSFACSSLFSPQRARRSRTTTARATARQCKRHDKNAAAARDRCKTHSSVPPLFTGRHRHHLQRRWKYNIIICNTYGREQGMGFSGVYGARVRAMLIFGVLGFSGEM</sequence>
<dbReference type="Proteomes" id="UP000478052">
    <property type="component" value="Unassembled WGS sequence"/>
</dbReference>
<dbReference type="EMBL" id="VUJU01007614">
    <property type="protein sequence ID" value="KAF0742950.1"/>
    <property type="molecule type" value="Genomic_DNA"/>
</dbReference>
<organism evidence="1 2">
    <name type="scientific">Aphis craccivora</name>
    <name type="common">Cowpea aphid</name>
    <dbReference type="NCBI Taxonomy" id="307492"/>
    <lineage>
        <taxon>Eukaryota</taxon>
        <taxon>Metazoa</taxon>
        <taxon>Ecdysozoa</taxon>
        <taxon>Arthropoda</taxon>
        <taxon>Hexapoda</taxon>
        <taxon>Insecta</taxon>
        <taxon>Pterygota</taxon>
        <taxon>Neoptera</taxon>
        <taxon>Paraneoptera</taxon>
        <taxon>Hemiptera</taxon>
        <taxon>Sternorrhyncha</taxon>
        <taxon>Aphidomorpha</taxon>
        <taxon>Aphidoidea</taxon>
        <taxon>Aphididae</taxon>
        <taxon>Aphidini</taxon>
        <taxon>Aphis</taxon>
        <taxon>Aphis</taxon>
    </lineage>
</organism>
<proteinExistence type="predicted"/>
<keyword evidence="2" id="KW-1185">Reference proteome</keyword>
<name>A0A6G0XR65_APHCR</name>
<reference evidence="1 2" key="1">
    <citation type="submission" date="2019-08" db="EMBL/GenBank/DDBJ databases">
        <title>Whole genome of Aphis craccivora.</title>
        <authorList>
            <person name="Voronova N.V."/>
            <person name="Shulinski R.S."/>
            <person name="Bandarenka Y.V."/>
            <person name="Zhorov D.G."/>
            <person name="Warner D."/>
        </authorList>
    </citation>
    <scope>NUCLEOTIDE SEQUENCE [LARGE SCALE GENOMIC DNA]</scope>
    <source>
        <strain evidence="1">180601</strain>
        <tissue evidence="1">Whole Body</tissue>
    </source>
</reference>
<comment type="caution">
    <text evidence="1">The sequence shown here is derived from an EMBL/GenBank/DDBJ whole genome shotgun (WGS) entry which is preliminary data.</text>
</comment>
<gene>
    <name evidence="1" type="ORF">FWK35_00035707</name>
</gene>
<evidence type="ECO:0000313" key="1">
    <source>
        <dbReference type="EMBL" id="KAF0742950.1"/>
    </source>
</evidence>
<dbReference type="AlphaFoldDB" id="A0A6G0XR65"/>
<protein>
    <submittedName>
        <fullName evidence="1">Uncharacterized protein</fullName>
    </submittedName>
</protein>